<feature type="region of interest" description="Disordered" evidence="1">
    <location>
        <begin position="1"/>
        <end position="44"/>
    </location>
</feature>
<dbReference type="Proteomes" id="UP000607653">
    <property type="component" value="Unassembled WGS sequence"/>
</dbReference>
<gene>
    <name evidence="3" type="ORF">HUJ06_003795</name>
</gene>
<feature type="domain" description="IBH1-like N-terminal" evidence="2">
    <location>
        <begin position="43"/>
        <end position="103"/>
    </location>
</feature>
<proteinExistence type="predicted"/>
<dbReference type="Pfam" id="PF26576">
    <property type="entry name" value="IBH1_N"/>
    <property type="match status" value="1"/>
</dbReference>
<dbReference type="AlphaFoldDB" id="A0A822ZQ38"/>
<evidence type="ECO:0000313" key="3">
    <source>
        <dbReference type="EMBL" id="DAD45565.1"/>
    </source>
</evidence>
<keyword evidence="4" id="KW-1185">Reference proteome</keyword>
<reference evidence="3 4" key="1">
    <citation type="journal article" date="2020" name="Mol. Biol. Evol.">
        <title>Distinct Expression and Methylation Patterns for Genes with Different Fates following a Single Whole-Genome Duplication in Flowering Plants.</title>
        <authorList>
            <person name="Shi T."/>
            <person name="Rahmani R.S."/>
            <person name="Gugger P.F."/>
            <person name="Wang M."/>
            <person name="Li H."/>
            <person name="Zhang Y."/>
            <person name="Li Z."/>
            <person name="Wang Q."/>
            <person name="Van de Peer Y."/>
            <person name="Marchal K."/>
            <person name="Chen J."/>
        </authorList>
    </citation>
    <scope>NUCLEOTIDE SEQUENCE [LARGE SCALE GENOMIC DNA]</scope>
    <source>
        <tissue evidence="3">Leaf</tissue>
    </source>
</reference>
<name>A0A822ZQ38_NELNU</name>
<feature type="compositionally biased region" description="Basic and acidic residues" evidence="1">
    <location>
        <begin position="34"/>
        <end position="44"/>
    </location>
</feature>
<dbReference type="InterPro" id="IPR059002">
    <property type="entry name" value="IBH1_N"/>
</dbReference>
<organism evidence="3 4">
    <name type="scientific">Nelumbo nucifera</name>
    <name type="common">Sacred lotus</name>
    <dbReference type="NCBI Taxonomy" id="4432"/>
    <lineage>
        <taxon>Eukaryota</taxon>
        <taxon>Viridiplantae</taxon>
        <taxon>Streptophyta</taxon>
        <taxon>Embryophyta</taxon>
        <taxon>Tracheophyta</taxon>
        <taxon>Spermatophyta</taxon>
        <taxon>Magnoliopsida</taxon>
        <taxon>Proteales</taxon>
        <taxon>Nelumbonaceae</taxon>
        <taxon>Nelumbo</taxon>
    </lineage>
</organism>
<comment type="caution">
    <text evidence="3">The sequence shown here is derived from an EMBL/GenBank/DDBJ whole genome shotgun (WGS) entry which is preliminary data.</text>
</comment>
<accession>A0A822ZQ38</accession>
<evidence type="ECO:0000259" key="2">
    <source>
        <dbReference type="Pfam" id="PF26576"/>
    </source>
</evidence>
<dbReference type="EMBL" id="DUZY01000007">
    <property type="protein sequence ID" value="DAD45565.1"/>
    <property type="molecule type" value="Genomic_DNA"/>
</dbReference>
<evidence type="ECO:0000256" key="1">
    <source>
        <dbReference type="SAM" id="MobiDB-lite"/>
    </source>
</evidence>
<evidence type="ECO:0000313" key="4">
    <source>
        <dbReference type="Proteomes" id="UP000607653"/>
    </source>
</evidence>
<sequence>MASPLILNPEANSNRSRESKRKKRKKTANQNNQDHTRWKTRAEQHVYSSKLQGALRQVRRNQSPALDSSSEVPLLGRDVREAADRILAVAAKGRMRWSRSMANSSEHLLDLKH</sequence>
<protein>
    <recommendedName>
        <fullName evidence="2">IBH1-like N-terminal domain-containing protein</fullName>
    </recommendedName>
</protein>
<feature type="compositionally biased region" description="Basic residues" evidence="1">
    <location>
        <begin position="18"/>
        <end position="27"/>
    </location>
</feature>